<comment type="caution">
    <text evidence="2">The sequence shown here is derived from an EMBL/GenBank/DDBJ whole genome shotgun (WGS) entry which is preliminary data.</text>
</comment>
<dbReference type="OMA" id="PAFRAIH"/>
<evidence type="ECO:0000313" key="3">
    <source>
        <dbReference type="Proteomes" id="UP000091857"/>
    </source>
</evidence>
<sequence>MEKRGSRCPKDACKRIRRAVAASPAYHTVRRISYILPNSRSASPATNSSPPAKAIDLQSKSGSSKRPKSDRNREVAASVPITFDYSSQNEKPTLLELIQKNTQIARVAPKIESDGAPAKTIAGEVTKTKVNPEVKLEKGGKSGVHIEDRITDYINRAKFKIRTMSRSSEGKYGSGKDKDKLSDDTSGKDKFSDFIDRTRNKLKKASSIGAGKSHSFK</sequence>
<feature type="region of interest" description="Disordered" evidence="1">
    <location>
        <begin position="164"/>
        <end position="217"/>
    </location>
</feature>
<protein>
    <submittedName>
        <fullName evidence="2">Uncharacterized protein</fullName>
    </submittedName>
</protein>
<dbReference type="PANTHER" id="PTHR36746:SF3">
    <property type="entry name" value="DUF4005 DOMAIN-CONTAINING PROTEIN"/>
    <property type="match status" value="1"/>
</dbReference>
<evidence type="ECO:0000313" key="2">
    <source>
        <dbReference type="EMBL" id="OAY61709.1"/>
    </source>
</evidence>
<reference evidence="3" key="1">
    <citation type="journal article" date="2016" name="Nat. Biotechnol.">
        <title>Sequencing wild and cultivated cassava and related species reveals extensive interspecific hybridization and genetic diversity.</title>
        <authorList>
            <person name="Bredeson J.V."/>
            <person name="Lyons J.B."/>
            <person name="Prochnik S.E."/>
            <person name="Wu G.A."/>
            <person name="Ha C.M."/>
            <person name="Edsinger-Gonzales E."/>
            <person name="Grimwood J."/>
            <person name="Schmutz J."/>
            <person name="Rabbi I.Y."/>
            <person name="Egesi C."/>
            <person name="Nauluvula P."/>
            <person name="Lebot V."/>
            <person name="Ndunguru J."/>
            <person name="Mkamilo G."/>
            <person name="Bart R.S."/>
            <person name="Setter T.L."/>
            <person name="Gleadow R.M."/>
            <person name="Kulakow P."/>
            <person name="Ferguson M.E."/>
            <person name="Rounsley S."/>
            <person name="Rokhsar D.S."/>
        </authorList>
    </citation>
    <scope>NUCLEOTIDE SEQUENCE [LARGE SCALE GENOMIC DNA]</scope>
    <source>
        <strain evidence="3">cv. AM560-2</strain>
    </source>
</reference>
<feature type="compositionally biased region" description="Basic and acidic residues" evidence="1">
    <location>
        <begin position="174"/>
        <end position="199"/>
    </location>
</feature>
<organism evidence="2 3">
    <name type="scientific">Manihot esculenta</name>
    <name type="common">Cassava</name>
    <name type="synonym">Jatropha manihot</name>
    <dbReference type="NCBI Taxonomy" id="3983"/>
    <lineage>
        <taxon>Eukaryota</taxon>
        <taxon>Viridiplantae</taxon>
        <taxon>Streptophyta</taxon>
        <taxon>Embryophyta</taxon>
        <taxon>Tracheophyta</taxon>
        <taxon>Spermatophyta</taxon>
        <taxon>Magnoliopsida</taxon>
        <taxon>eudicotyledons</taxon>
        <taxon>Gunneridae</taxon>
        <taxon>Pentapetalae</taxon>
        <taxon>rosids</taxon>
        <taxon>fabids</taxon>
        <taxon>Malpighiales</taxon>
        <taxon>Euphorbiaceae</taxon>
        <taxon>Crotonoideae</taxon>
        <taxon>Manihoteae</taxon>
        <taxon>Manihot</taxon>
    </lineage>
</organism>
<dbReference type="Proteomes" id="UP000091857">
    <property type="component" value="Chromosome 1"/>
</dbReference>
<dbReference type="AlphaFoldDB" id="A0A2C9WN61"/>
<feature type="region of interest" description="Disordered" evidence="1">
    <location>
        <begin position="35"/>
        <end position="78"/>
    </location>
</feature>
<dbReference type="Gramene" id="Manes.01G210900.1.v8.1">
    <property type="protein sequence ID" value="Manes.01G210900.1.v8.1.CDS.1"/>
    <property type="gene ID" value="Manes.01G210900.v8.1"/>
</dbReference>
<name>A0A2C9WN61_MANES</name>
<dbReference type="EMBL" id="CM004387">
    <property type="protein sequence ID" value="OAY61709.1"/>
    <property type="molecule type" value="Genomic_DNA"/>
</dbReference>
<proteinExistence type="predicted"/>
<gene>
    <name evidence="2" type="ORF">MANES_01G210900v8</name>
</gene>
<accession>A0A2C9WN61</accession>
<feature type="compositionally biased region" description="Low complexity" evidence="1">
    <location>
        <begin position="37"/>
        <end position="54"/>
    </location>
</feature>
<dbReference type="PANTHER" id="PTHR36746">
    <property type="entry name" value="BNAC04G51760D PROTEIN"/>
    <property type="match status" value="1"/>
</dbReference>
<evidence type="ECO:0000256" key="1">
    <source>
        <dbReference type="SAM" id="MobiDB-lite"/>
    </source>
</evidence>
<keyword evidence="3" id="KW-1185">Reference proteome</keyword>